<gene>
    <name evidence="4" type="ORF">BDV95DRAFT_601613</name>
</gene>
<evidence type="ECO:0000256" key="2">
    <source>
        <dbReference type="SAM" id="SignalP"/>
    </source>
</evidence>
<dbReference type="InterPro" id="IPR000868">
    <property type="entry name" value="Isochorismatase-like_dom"/>
</dbReference>
<feature type="chain" id="PRO_5029013179" evidence="2">
    <location>
        <begin position="23"/>
        <end position="240"/>
    </location>
</feature>
<proteinExistence type="inferred from homology"/>
<dbReference type="SUPFAM" id="SSF52499">
    <property type="entry name" value="Isochorismatase-like hydrolases"/>
    <property type="match status" value="1"/>
</dbReference>
<keyword evidence="2" id="KW-0732">Signal</keyword>
<feature type="signal peptide" evidence="2">
    <location>
        <begin position="1"/>
        <end position="22"/>
    </location>
</feature>
<feature type="domain" description="Isochorismatase-like" evidence="3">
    <location>
        <begin position="34"/>
        <end position="184"/>
    </location>
</feature>
<dbReference type="PANTHER" id="PTHR43559:SF3">
    <property type="entry name" value="HYDROLASE YCAC-RELATED"/>
    <property type="match status" value="1"/>
</dbReference>
<evidence type="ECO:0000313" key="4">
    <source>
        <dbReference type="EMBL" id="KAF2877197.1"/>
    </source>
</evidence>
<comment type="caution">
    <text evidence="4">The sequence shown here is derived from an EMBL/GenBank/DDBJ whole genome shotgun (WGS) entry which is preliminary data.</text>
</comment>
<dbReference type="AlphaFoldDB" id="A0A7C8IDX4"/>
<accession>A0A7C8IDX4</accession>
<evidence type="ECO:0000259" key="3">
    <source>
        <dbReference type="Pfam" id="PF00857"/>
    </source>
</evidence>
<sequence length="240" mass="25650">MRFGSSIAVLALGLCNAVCADAVPYERLDKNNAVLVILDIQVGLFQLVRDWDPTLYRDNALAHAGLGQAFNLPVVLSTSAETGPNGPLLKPILDMYPNAPLVRRQGEVNAYDSPAFRAALTATNRTQVLIAGITTDVCTTFLALSLRAAGYSVFANIEASGTTSTLVRDAANARMAAAGVQLLSLFAVVSELMRDWRATPGAKELLPWLDEHMPVYGYLARAHRAAVEEGVVIPGEGDLN</sequence>
<dbReference type="InterPro" id="IPR036380">
    <property type="entry name" value="Isochorismatase-like_sf"/>
</dbReference>
<dbReference type="InterPro" id="IPR053152">
    <property type="entry name" value="Hydrolase_YcaC-like"/>
</dbReference>
<dbReference type="Gene3D" id="3.40.50.850">
    <property type="entry name" value="Isochorismatase-like"/>
    <property type="match status" value="1"/>
</dbReference>
<dbReference type="Pfam" id="PF00857">
    <property type="entry name" value="Isochorismatase"/>
    <property type="match status" value="1"/>
</dbReference>
<evidence type="ECO:0000256" key="1">
    <source>
        <dbReference type="ARBA" id="ARBA00006336"/>
    </source>
</evidence>
<dbReference type="OrthoDB" id="167809at2759"/>
<name>A0A7C8IDX4_9PLEO</name>
<comment type="similarity">
    <text evidence="1">Belongs to the isochorismatase family.</text>
</comment>
<keyword evidence="5" id="KW-1185">Reference proteome</keyword>
<evidence type="ECO:0000313" key="5">
    <source>
        <dbReference type="Proteomes" id="UP000481861"/>
    </source>
</evidence>
<organism evidence="4 5">
    <name type="scientific">Massariosphaeria phaeospora</name>
    <dbReference type="NCBI Taxonomy" id="100035"/>
    <lineage>
        <taxon>Eukaryota</taxon>
        <taxon>Fungi</taxon>
        <taxon>Dikarya</taxon>
        <taxon>Ascomycota</taxon>
        <taxon>Pezizomycotina</taxon>
        <taxon>Dothideomycetes</taxon>
        <taxon>Pleosporomycetidae</taxon>
        <taxon>Pleosporales</taxon>
        <taxon>Pleosporales incertae sedis</taxon>
        <taxon>Massariosphaeria</taxon>
    </lineage>
</organism>
<dbReference type="Proteomes" id="UP000481861">
    <property type="component" value="Unassembled WGS sequence"/>
</dbReference>
<dbReference type="EMBL" id="JAADJZ010000002">
    <property type="protein sequence ID" value="KAF2877197.1"/>
    <property type="molecule type" value="Genomic_DNA"/>
</dbReference>
<dbReference type="PANTHER" id="PTHR43559">
    <property type="entry name" value="HYDROLASE YCAC-RELATED"/>
    <property type="match status" value="1"/>
</dbReference>
<protein>
    <submittedName>
        <fullName evidence="4">Isochorismatase-like protein</fullName>
    </submittedName>
</protein>
<reference evidence="4 5" key="1">
    <citation type="submission" date="2020-01" db="EMBL/GenBank/DDBJ databases">
        <authorList>
            <consortium name="DOE Joint Genome Institute"/>
            <person name="Haridas S."/>
            <person name="Albert R."/>
            <person name="Binder M."/>
            <person name="Bloem J."/>
            <person name="Labutti K."/>
            <person name="Salamov A."/>
            <person name="Andreopoulos B."/>
            <person name="Baker S.E."/>
            <person name="Barry K."/>
            <person name="Bills G."/>
            <person name="Bluhm B.H."/>
            <person name="Cannon C."/>
            <person name="Castanera R."/>
            <person name="Culley D.E."/>
            <person name="Daum C."/>
            <person name="Ezra D."/>
            <person name="Gonzalez J.B."/>
            <person name="Henrissat B."/>
            <person name="Kuo A."/>
            <person name="Liang C."/>
            <person name="Lipzen A."/>
            <person name="Lutzoni F."/>
            <person name="Magnuson J."/>
            <person name="Mondo S."/>
            <person name="Nolan M."/>
            <person name="Ohm R."/>
            <person name="Pangilinan J."/>
            <person name="Park H.-J.H."/>
            <person name="Ramirez L."/>
            <person name="Alfaro M."/>
            <person name="Sun H."/>
            <person name="Tritt A."/>
            <person name="Yoshinaga Y."/>
            <person name="Zwiers L.-H.L."/>
            <person name="Turgeon B.G."/>
            <person name="Goodwin S.B."/>
            <person name="Spatafora J.W."/>
            <person name="Crous P.W."/>
            <person name="Grigoriev I.V."/>
        </authorList>
    </citation>
    <scope>NUCLEOTIDE SEQUENCE [LARGE SCALE GENOMIC DNA]</scope>
    <source>
        <strain evidence="4 5">CBS 611.86</strain>
    </source>
</reference>